<evidence type="ECO:0000256" key="1">
    <source>
        <dbReference type="SAM" id="MobiDB-lite"/>
    </source>
</evidence>
<dbReference type="EMBL" id="CM000145">
    <property type="protein sequence ID" value="EEE68495.1"/>
    <property type="molecule type" value="Genomic_DNA"/>
</dbReference>
<dbReference type="InterPro" id="IPR055302">
    <property type="entry name" value="F-box_dom-containing"/>
</dbReference>
<dbReference type="SUPFAM" id="SSF81383">
    <property type="entry name" value="F-box domain"/>
    <property type="match status" value="1"/>
</dbReference>
<dbReference type="PANTHER" id="PTHR32141">
    <property type="match status" value="1"/>
</dbReference>
<gene>
    <name evidence="3" type="ORF">OsJ_26919</name>
</gene>
<protein>
    <recommendedName>
        <fullName evidence="2">F-box domain-containing protein</fullName>
    </recommendedName>
</protein>
<proteinExistence type="predicted"/>
<dbReference type="InterPro" id="IPR001810">
    <property type="entry name" value="F-box_dom"/>
</dbReference>
<feature type="domain" description="F-box" evidence="2">
    <location>
        <begin position="7"/>
        <end position="43"/>
    </location>
</feature>
<dbReference type="Pfam" id="PF00646">
    <property type="entry name" value="F-box"/>
    <property type="match status" value="1"/>
</dbReference>
<evidence type="ECO:0000313" key="3">
    <source>
        <dbReference type="EMBL" id="EEE68495.1"/>
    </source>
</evidence>
<dbReference type="AlphaFoldDB" id="B9G0C8"/>
<feature type="compositionally biased region" description="Basic and acidic residues" evidence="1">
    <location>
        <begin position="237"/>
        <end position="248"/>
    </location>
</feature>
<feature type="compositionally biased region" description="Low complexity" evidence="1">
    <location>
        <begin position="411"/>
        <end position="420"/>
    </location>
</feature>
<feature type="region of interest" description="Disordered" evidence="1">
    <location>
        <begin position="195"/>
        <end position="271"/>
    </location>
</feature>
<dbReference type="InterPro" id="IPR036047">
    <property type="entry name" value="F-box-like_dom_sf"/>
</dbReference>
<reference evidence="3" key="1">
    <citation type="journal article" date="2005" name="PLoS Biol.">
        <title>The genomes of Oryza sativa: a history of duplications.</title>
        <authorList>
            <person name="Yu J."/>
            <person name="Wang J."/>
            <person name="Lin W."/>
            <person name="Li S."/>
            <person name="Li H."/>
            <person name="Zhou J."/>
            <person name="Ni P."/>
            <person name="Dong W."/>
            <person name="Hu S."/>
            <person name="Zeng C."/>
            <person name="Zhang J."/>
            <person name="Zhang Y."/>
            <person name="Li R."/>
            <person name="Xu Z."/>
            <person name="Li S."/>
            <person name="Li X."/>
            <person name="Zheng H."/>
            <person name="Cong L."/>
            <person name="Lin L."/>
            <person name="Yin J."/>
            <person name="Geng J."/>
            <person name="Li G."/>
            <person name="Shi J."/>
            <person name="Liu J."/>
            <person name="Lv H."/>
            <person name="Li J."/>
            <person name="Wang J."/>
            <person name="Deng Y."/>
            <person name="Ran L."/>
            <person name="Shi X."/>
            <person name="Wang X."/>
            <person name="Wu Q."/>
            <person name="Li C."/>
            <person name="Ren X."/>
            <person name="Wang J."/>
            <person name="Wang X."/>
            <person name="Li D."/>
            <person name="Liu D."/>
            <person name="Zhang X."/>
            <person name="Ji Z."/>
            <person name="Zhao W."/>
            <person name="Sun Y."/>
            <person name="Zhang Z."/>
            <person name="Bao J."/>
            <person name="Han Y."/>
            <person name="Dong L."/>
            <person name="Ji J."/>
            <person name="Chen P."/>
            <person name="Wu S."/>
            <person name="Liu J."/>
            <person name="Xiao Y."/>
            <person name="Bu D."/>
            <person name="Tan J."/>
            <person name="Yang L."/>
            <person name="Ye C."/>
            <person name="Zhang J."/>
            <person name="Xu J."/>
            <person name="Zhou Y."/>
            <person name="Yu Y."/>
            <person name="Zhang B."/>
            <person name="Zhuang S."/>
            <person name="Wei H."/>
            <person name="Liu B."/>
            <person name="Lei M."/>
            <person name="Yu H."/>
            <person name="Li Y."/>
            <person name="Xu H."/>
            <person name="Wei S."/>
            <person name="He X."/>
            <person name="Fang L."/>
            <person name="Zhang Z."/>
            <person name="Zhang Y."/>
            <person name="Huang X."/>
            <person name="Su Z."/>
            <person name="Tong W."/>
            <person name="Li J."/>
            <person name="Tong Z."/>
            <person name="Li S."/>
            <person name="Ye J."/>
            <person name="Wang L."/>
            <person name="Fang L."/>
            <person name="Lei T."/>
            <person name="Chen C."/>
            <person name="Chen H."/>
            <person name="Xu Z."/>
            <person name="Li H."/>
            <person name="Huang H."/>
            <person name="Zhang F."/>
            <person name="Xu H."/>
            <person name="Li N."/>
            <person name="Zhao C."/>
            <person name="Li S."/>
            <person name="Dong L."/>
            <person name="Huang Y."/>
            <person name="Li L."/>
            <person name="Xi Y."/>
            <person name="Qi Q."/>
            <person name="Li W."/>
            <person name="Zhang B."/>
            <person name="Hu W."/>
            <person name="Zhang Y."/>
            <person name="Tian X."/>
            <person name="Jiao Y."/>
            <person name="Liang X."/>
            <person name="Jin J."/>
            <person name="Gao L."/>
            <person name="Zheng W."/>
            <person name="Hao B."/>
            <person name="Liu S."/>
            <person name="Wang W."/>
            <person name="Yuan L."/>
            <person name="Cao M."/>
            <person name="McDermott J."/>
            <person name="Samudrala R."/>
            <person name="Wang J."/>
            <person name="Wong G.K."/>
            <person name="Yang H."/>
        </authorList>
    </citation>
    <scope>NUCLEOTIDE SEQUENCE [LARGE SCALE GENOMIC DNA]</scope>
</reference>
<feature type="compositionally biased region" description="Basic and acidic residues" evidence="1">
    <location>
        <begin position="421"/>
        <end position="430"/>
    </location>
</feature>
<name>B9G0C8_ORYSJ</name>
<feature type="region of interest" description="Disordered" evidence="1">
    <location>
        <begin position="411"/>
        <end position="430"/>
    </location>
</feature>
<accession>B9G0C8</accession>
<reference evidence="3" key="2">
    <citation type="submission" date="2008-12" db="EMBL/GenBank/DDBJ databases">
        <title>Improved gene annotation of the rice (Oryza sativa) genomes.</title>
        <authorList>
            <person name="Wang J."/>
            <person name="Li R."/>
            <person name="Fan W."/>
            <person name="Huang Q."/>
            <person name="Zhang J."/>
            <person name="Zhou Y."/>
            <person name="Hu Y."/>
            <person name="Zi S."/>
            <person name="Li J."/>
            <person name="Ni P."/>
            <person name="Zheng H."/>
            <person name="Zhang Y."/>
            <person name="Zhao M."/>
            <person name="Hao Q."/>
            <person name="McDermott J."/>
            <person name="Samudrala R."/>
            <person name="Kristiansen K."/>
            <person name="Wong G.K.-S."/>
        </authorList>
    </citation>
    <scope>NUCLEOTIDE SEQUENCE</scope>
</reference>
<evidence type="ECO:0000259" key="2">
    <source>
        <dbReference type="Pfam" id="PF00646"/>
    </source>
</evidence>
<dbReference type="PANTHER" id="PTHR32141:SF78">
    <property type="entry name" value="F-BOX DOMAIN-CONTAINING PROTEIN"/>
    <property type="match status" value="1"/>
</dbReference>
<organism evidence="3">
    <name type="scientific">Oryza sativa subsp. japonica</name>
    <name type="common">Rice</name>
    <dbReference type="NCBI Taxonomy" id="39947"/>
    <lineage>
        <taxon>Eukaryota</taxon>
        <taxon>Viridiplantae</taxon>
        <taxon>Streptophyta</taxon>
        <taxon>Embryophyta</taxon>
        <taxon>Tracheophyta</taxon>
        <taxon>Spermatophyta</taxon>
        <taxon>Magnoliopsida</taxon>
        <taxon>Liliopsida</taxon>
        <taxon>Poales</taxon>
        <taxon>Poaceae</taxon>
        <taxon>BOP clade</taxon>
        <taxon>Oryzoideae</taxon>
        <taxon>Oryzeae</taxon>
        <taxon>Oryzinae</taxon>
        <taxon>Oryza</taxon>
        <taxon>Oryza sativa</taxon>
    </lineage>
</organism>
<dbReference type="Proteomes" id="UP000007752">
    <property type="component" value="Chromosome 8"/>
</dbReference>
<dbReference type="Gene3D" id="1.20.1280.50">
    <property type="match status" value="1"/>
</dbReference>
<sequence length="605" mass="66483">MAAVDRISELSDDLLLHILSSLHTKDAAATTVLSRRWRPLWRRTCVLNLYSEPFLPTHNAFFRFADGALAAVLRRGDDPALKKLSLAVDSAAARPVLSNFDSRIGAILSHRAAAGLQDLRVDCLPVAGAGDAGDTMGMYKLRLASLPCAATLRVLHLACCCCYSSPPSVVAAFPSLTDLAMTRCMLSLVQGWSPPPDHGGGGAEARHAQNGPCPSPDLGGEDEGGDRRPPPPLPDGDDARARRRDVKDRRHSSSTRRAWSPSRTAGHPMAISLAPPPANLALVDVDISRPSFFTWKYEPVCRVLRSLGGGDTTTMRAMTLRVYCVDDILDDGGGGALPVFPNLAFLHLEAQYLHSRYQTPISLSAMAKLLQSCPAVSELRLRLTTKDDSHSHPVSEEQRFNRRISGNSIGRRIESSSSSSSKDEGDLELKRQRVSEPAIECLEKTVRKVTMEFTAKEMDSFPVHLTKFLVENAMVLEELHVDDTAQFFLDQKVEKWRADSFQRRNLPIVGRFEVLAMILRGQTLVLSPALSMMVDQLRKLHAFLPDGLLASSQAYASEFCRKEHQALEISLIYVKENKGAATVASTEAWSDTKIEGERLISVVHF</sequence>